<evidence type="ECO:0000256" key="1">
    <source>
        <dbReference type="SAM" id="MobiDB-lite"/>
    </source>
</evidence>
<feature type="region of interest" description="Disordered" evidence="1">
    <location>
        <begin position="53"/>
        <end position="81"/>
    </location>
</feature>
<evidence type="ECO:0000313" key="4">
    <source>
        <dbReference type="Proteomes" id="UP000650467"/>
    </source>
</evidence>
<evidence type="ECO:0000256" key="2">
    <source>
        <dbReference type="SAM" id="SignalP"/>
    </source>
</evidence>
<protein>
    <recommendedName>
        <fullName evidence="5">Cyclic phosphodiesterase</fullName>
    </recommendedName>
</protein>
<dbReference type="PANTHER" id="PTHR28141:SF1">
    <property type="entry name" value="2',3'-CYCLIC-NUCLEOTIDE 3'-PHOSPHODIESTERASE"/>
    <property type="match status" value="1"/>
</dbReference>
<feature type="chain" id="PRO_5032343852" description="Cyclic phosphodiesterase" evidence="2">
    <location>
        <begin position="27"/>
        <end position="288"/>
    </location>
</feature>
<sequence length="288" mass="30714">MPSPARSSAWVLLLCGLALLGCGLYAFSTGSSSSSSQRGLSLFRTHQQLVTPASDGAATAAGAQSQAHRLRGHQGSSRAHPLRVCATPGSIMSAPEDGAAPALRDQYSLWAQPKGRLGEQLKAEIGHLAARHGAPAFPPHTTVLGDIERPGGRQEVLAVAAELAQKVKKYRINFTDVTRGSIYYQCVYLSVAKDDGAMAAAATAREVFGITTGPYMPHLSLLYSDIPQEERAKAVEDGIVRLYGESSGYDTLLVENGYEVDSFAVWYTPVADKSLKSWCLVGEFELTG</sequence>
<organism evidence="3 4">
    <name type="scientific">Chlamydomonas incerta</name>
    <dbReference type="NCBI Taxonomy" id="51695"/>
    <lineage>
        <taxon>Eukaryota</taxon>
        <taxon>Viridiplantae</taxon>
        <taxon>Chlorophyta</taxon>
        <taxon>core chlorophytes</taxon>
        <taxon>Chlorophyceae</taxon>
        <taxon>CS clade</taxon>
        <taxon>Chlamydomonadales</taxon>
        <taxon>Chlamydomonadaceae</taxon>
        <taxon>Chlamydomonas</taxon>
    </lineage>
</organism>
<keyword evidence="2" id="KW-0732">Signal</keyword>
<proteinExistence type="predicted"/>
<reference evidence="3" key="1">
    <citation type="journal article" date="2020" name="bioRxiv">
        <title>Comparative genomics of Chlamydomonas.</title>
        <authorList>
            <person name="Craig R.J."/>
            <person name="Hasan A.R."/>
            <person name="Ness R.W."/>
            <person name="Keightley P.D."/>
        </authorList>
    </citation>
    <scope>NUCLEOTIDE SEQUENCE</scope>
    <source>
        <strain evidence="3">SAG 7.73</strain>
    </source>
</reference>
<accession>A0A836B3N8</accession>
<evidence type="ECO:0008006" key="5">
    <source>
        <dbReference type="Google" id="ProtNLM"/>
    </source>
</evidence>
<comment type="caution">
    <text evidence="3">The sequence shown here is derived from an EMBL/GenBank/DDBJ whole genome shotgun (WGS) entry which is preliminary data.</text>
</comment>
<feature type="compositionally biased region" description="Low complexity" evidence="1">
    <location>
        <begin position="53"/>
        <end position="67"/>
    </location>
</feature>
<dbReference type="SUPFAM" id="SSF55144">
    <property type="entry name" value="LigT-like"/>
    <property type="match status" value="1"/>
</dbReference>
<keyword evidence="4" id="KW-1185">Reference proteome</keyword>
<feature type="signal peptide" evidence="2">
    <location>
        <begin position="1"/>
        <end position="26"/>
    </location>
</feature>
<name>A0A836B3N8_CHLIN</name>
<dbReference type="InterPro" id="IPR009097">
    <property type="entry name" value="Cyclic_Pdiesterase"/>
</dbReference>
<dbReference type="InterPro" id="IPR012386">
    <property type="entry name" value="Cyclic-nucl_3Pdiesterase"/>
</dbReference>
<dbReference type="GO" id="GO:0009187">
    <property type="term" value="P:cyclic nucleotide metabolic process"/>
    <property type="evidence" value="ECO:0007669"/>
    <property type="project" value="TreeGrafter"/>
</dbReference>
<dbReference type="FunFam" id="3.90.1140.10:FF:000007">
    <property type="entry name" value="Cyclic phosphodiesterase"/>
    <property type="match status" value="1"/>
</dbReference>
<dbReference type="Pfam" id="PF07823">
    <property type="entry name" value="CPDase"/>
    <property type="match status" value="1"/>
</dbReference>
<dbReference type="Proteomes" id="UP000650467">
    <property type="component" value="Unassembled WGS sequence"/>
</dbReference>
<dbReference type="EMBL" id="JAEHOC010000001">
    <property type="protein sequence ID" value="KAG2446364.1"/>
    <property type="molecule type" value="Genomic_DNA"/>
</dbReference>
<dbReference type="GO" id="GO:0004113">
    <property type="term" value="F:2',3'-cyclic-nucleotide 3'-phosphodiesterase activity"/>
    <property type="evidence" value="ECO:0007669"/>
    <property type="project" value="TreeGrafter"/>
</dbReference>
<dbReference type="AlphaFoldDB" id="A0A836B3N8"/>
<gene>
    <name evidence="3" type="ORF">HXX76_000951</name>
</gene>
<dbReference type="PROSITE" id="PS51257">
    <property type="entry name" value="PROKAR_LIPOPROTEIN"/>
    <property type="match status" value="1"/>
</dbReference>
<evidence type="ECO:0000313" key="3">
    <source>
        <dbReference type="EMBL" id="KAG2446364.1"/>
    </source>
</evidence>
<dbReference type="Gene3D" id="3.90.1140.10">
    <property type="entry name" value="Cyclic phosphodiesterase"/>
    <property type="match status" value="1"/>
</dbReference>
<dbReference type="OrthoDB" id="514292at2759"/>
<dbReference type="PANTHER" id="PTHR28141">
    <property type="entry name" value="2',3'-CYCLIC-NUCLEOTIDE 3'-PHOSPHODIESTERASE"/>
    <property type="match status" value="1"/>
</dbReference>